<dbReference type="GeneID" id="82878599"/>
<feature type="domain" description="NADPH-dependent FMN reductase-like" evidence="1">
    <location>
        <begin position="1"/>
        <end position="143"/>
    </location>
</feature>
<dbReference type="SUPFAM" id="SSF52218">
    <property type="entry name" value="Flavoproteins"/>
    <property type="match status" value="1"/>
</dbReference>
<gene>
    <name evidence="2" type="ORF">CCASEI_12510</name>
</gene>
<sequence length="183" mass="20115">MKVGIIVGSIREGRLGEGIAKWVNDLAQGRDTGVEYELVDLKKFNVPLLESPVVPGAANKQYDNAQVQEWSNAIDSFDGFIFITPEYNHSVPGAFKNAFDALGSEWFGKAVSFISYGASGGVRATEAWRLIVSNFQMLQVRTSLELGLFTDFGENGFAPNDRRIEEAANLFTDLEAMLNKVNA</sequence>
<evidence type="ECO:0000313" key="2">
    <source>
        <dbReference type="EMBL" id="AHI21052.1"/>
    </source>
</evidence>
<reference evidence="3" key="1">
    <citation type="submission" date="2013-02" db="EMBL/GenBank/DDBJ databases">
        <title>The complete genome sequence of Corynebacterium casei LMG S-19264 (=DSM 44701).</title>
        <authorList>
            <person name="Ruckert C."/>
            <person name="Albersmeier A."/>
            <person name="Kalinowski J."/>
        </authorList>
    </citation>
    <scope>NUCLEOTIDE SEQUENCE [LARGE SCALE GENOMIC DNA]</scope>
    <source>
        <strain evidence="3">LMG S-19264</strain>
    </source>
</reference>
<dbReference type="Gene3D" id="3.40.50.360">
    <property type="match status" value="1"/>
</dbReference>
<dbReference type="Pfam" id="PF03358">
    <property type="entry name" value="FMN_red"/>
    <property type="match status" value="1"/>
</dbReference>
<name>A0ABM5PSW9_9CORY</name>
<evidence type="ECO:0000313" key="3">
    <source>
        <dbReference type="Proteomes" id="UP000019226"/>
    </source>
</evidence>
<accession>A0ABM5PSW9</accession>
<dbReference type="InterPro" id="IPR005025">
    <property type="entry name" value="FMN_Rdtase-like_dom"/>
</dbReference>
<dbReference type="Proteomes" id="UP000019226">
    <property type="component" value="Chromosome"/>
</dbReference>
<dbReference type="InterPro" id="IPR050712">
    <property type="entry name" value="NAD(P)H-dep_reductase"/>
</dbReference>
<dbReference type="PANTHER" id="PTHR30543">
    <property type="entry name" value="CHROMATE REDUCTASE"/>
    <property type="match status" value="1"/>
</dbReference>
<evidence type="ECO:0000259" key="1">
    <source>
        <dbReference type="Pfam" id="PF03358"/>
    </source>
</evidence>
<keyword evidence="3" id="KW-1185">Reference proteome</keyword>
<organism evidence="2 3">
    <name type="scientific">Corynebacterium casei LMG S-19264</name>
    <dbReference type="NCBI Taxonomy" id="1285583"/>
    <lineage>
        <taxon>Bacteria</taxon>
        <taxon>Bacillati</taxon>
        <taxon>Actinomycetota</taxon>
        <taxon>Actinomycetes</taxon>
        <taxon>Mycobacteriales</taxon>
        <taxon>Corynebacteriaceae</taxon>
        <taxon>Corynebacterium</taxon>
    </lineage>
</organism>
<dbReference type="PANTHER" id="PTHR30543:SF21">
    <property type="entry name" value="NAD(P)H-DEPENDENT FMN REDUCTASE LOT6"/>
    <property type="match status" value="1"/>
</dbReference>
<dbReference type="InterPro" id="IPR029039">
    <property type="entry name" value="Flavoprotein-like_sf"/>
</dbReference>
<protein>
    <recommendedName>
        <fullName evidence="1">NADPH-dependent FMN reductase-like domain-containing protein</fullName>
    </recommendedName>
</protein>
<dbReference type="EMBL" id="CP004350">
    <property type="protein sequence ID" value="AHI21052.1"/>
    <property type="molecule type" value="Genomic_DNA"/>
</dbReference>
<proteinExistence type="predicted"/>
<dbReference type="RefSeq" id="WP_006822672.1">
    <property type="nucleotide sequence ID" value="NZ_CP004350.1"/>
</dbReference>